<organism evidence="1 2">
    <name type="scientific">Paramuricea clavata</name>
    <name type="common">Red gorgonian</name>
    <name type="synonym">Violescent sea-whip</name>
    <dbReference type="NCBI Taxonomy" id="317549"/>
    <lineage>
        <taxon>Eukaryota</taxon>
        <taxon>Metazoa</taxon>
        <taxon>Cnidaria</taxon>
        <taxon>Anthozoa</taxon>
        <taxon>Octocorallia</taxon>
        <taxon>Malacalcyonacea</taxon>
        <taxon>Plexauridae</taxon>
        <taxon>Paramuricea</taxon>
    </lineage>
</organism>
<feature type="non-terminal residue" evidence="1">
    <location>
        <position position="1"/>
    </location>
</feature>
<dbReference type="EMBL" id="CACRXK020010240">
    <property type="protein sequence ID" value="CAB4018967.1"/>
    <property type="molecule type" value="Genomic_DNA"/>
</dbReference>
<evidence type="ECO:0000313" key="1">
    <source>
        <dbReference type="EMBL" id="CAB4018967.1"/>
    </source>
</evidence>
<keyword evidence="2" id="KW-1185">Reference proteome</keyword>
<comment type="caution">
    <text evidence="1">The sequence shown here is derived from an EMBL/GenBank/DDBJ whole genome shotgun (WGS) entry which is preliminary data.</text>
</comment>
<reference evidence="1" key="1">
    <citation type="submission" date="2020-04" db="EMBL/GenBank/DDBJ databases">
        <authorList>
            <person name="Alioto T."/>
            <person name="Alioto T."/>
            <person name="Gomez Garrido J."/>
        </authorList>
    </citation>
    <scope>NUCLEOTIDE SEQUENCE</scope>
    <source>
        <strain evidence="1">A484AB</strain>
    </source>
</reference>
<protein>
    <submittedName>
        <fullName evidence="1">Uncharacterized protein</fullName>
    </submittedName>
</protein>
<sequence length="91" mass="10395">PQNSNFARFSQHLAKEGVLNEPVFLTSASSSDGPDLSEKYKYELELKKLECEHQREGREERERARELELRGLELEHALELKKLVLAGGSVE</sequence>
<gene>
    <name evidence="1" type="ORF">PACLA_8A007474</name>
</gene>
<dbReference type="Proteomes" id="UP001152795">
    <property type="component" value="Unassembled WGS sequence"/>
</dbReference>
<feature type="non-terminal residue" evidence="1">
    <location>
        <position position="91"/>
    </location>
</feature>
<name>A0A6S7IMK0_PARCT</name>
<accession>A0A6S7IMK0</accession>
<dbReference type="AlphaFoldDB" id="A0A6S7IMK0"/>
<evidence type="ECO:0000313" key="2">
    <source>
        <dbReference type="Proteomes" id="UP001152795"/>
    </source>
</evidence>
<proteinExistence type="predicted"/>